<comment type="caution">
    <text evidence="3">The sequence shown here is derived from an EMBL/GenBank/DDBJ whole genome shotgun (WGS) entry which is preliminary data.</text>
</comment>
<sequence>MIDDGETAFLLVIRDSWAGARTASGPGGLPMRVGRPYRGPVSPLSRRVREARERAGLSQGELARRAGVHPTYISHVESGRRSLGEDALARIAQVLDLPFAFLRDGEAAPGYQSADTAIVEARRLTRTGDPRGAAEVLAGVDVSGLDVDAAARVGLAHAEALDLAGELEASIDVLERLCAQLLDAHRYDRAAYAAMRIVMALTEAADLHRAVARGEDLLSRLPAEATAGDEVVRLESTIIWAYVARGDTTYARYRGGQLLARARAHGTPRAVSSVHWNLAFVDDALGEPGSALLQIESAIALAGVDEVDRDLPRLRLDRAVLLVSVDPPRPVEALADLDAAQTALEIGESQVELARAASVRSRALLLHGDPEAAVRYAEQAVELLRDGVRRDAASAHEVLGDALLAQTLSTEAVKEYRSAADLLDMIVSGRPAATLWRRIGDRLRLAGDDDARVAEAYGRALAAAGIRGDMPPRPRRTGLEIHPDR</sequence>
<gene>
    <name evidence="3" type="ORF">CSO01_31430</name>
</gene>
<evidence type="ECO:0000259" key="2">
    <source>
        <dbReference type="PROSITE" id="PS50943"/>
    </source>
</evidence>
<dbReference type="SUPFAM" id="SSF47413">
    <property type="entry name" value="lambda repressor-like DNA-binding domains"/>
    <property type="match status" value="1"/>
</dbReference>
<dbReference type="GO" id="GO:0003677">
    <property type="term" value="F:DNA binding"/>
    <property type="evidence" value="ECO:0007669"/>
    <property type="project" value="InterPro"/>
</dbReference>
<evidence type="ECO:0000313" key="3">
    <source>
        <dbReference type="EMBL" id="GEP70428.1"/>
    </source>
</evidence>
<name>A0A512PGU1_9CELL</name>
<reference evidence="3 4" key="1">
    <citation type="submission" date="2019-07" db="EMBL/GenBank/DDBJ databases">
        <title>Whole genome shotgun sequence of Cellulomonas soli NBRC 109434.</title>
        <authorList>
            <person name="Hosoyama A."/>
            <person name="Uohara A."/>
            <person name="Ohji S."/>
            <person name="Ichikawa N."/>
        </authorList>
    </citation>
    <scope>NUCLEOTIDE SEQUENCE [LARGE SCALE GENOMIC DNA]</scope>
    <source>
        <strain evidence="3 4">NBRC 109434</strain>
    </source>
</reference>
<evidence type="ECO:0000256" key="1">
    <source>
        <dbReference type="SAM" id="MobiDB-lite"/>
    </source>
</evidence>
<dbReference type="InterPro" id="IPR010982">
    <property type="entry name" value="Lambda_DNA-bd_dom_sf"/>
</dbReference>
<dbReference type="Gene3D" id="1.25.40.10">
    <property type="entry name" value="Tetratricopeptide repeat domain"/>
    <property type="match status" value="1"/>
</dbReference>
<dbReference type="CDD" id="cd00093">
    <property type="entry name" value="HTH_XRE"/>
    <property type="match status" value="1"/>
</dbReference>
<organism evidence="3 4">
    <name type="scientific">Cellulomonas soli</name>
    <dbReference type="NCBI Taxonomy" id="931535"/>
    <lineage>
        <taxon>Bacteria</taxon>
        <taxon>Bacillati</taxon>
        <taxon>Actinomycetota</taxon>
        <taxon>Actinomycetes</taxon>
        <taxon>Micrococcales</taxon>
        <taxon>Cellulomonadaceae</taxon>
        <taxon>Cellulomonas</taxon>
    </lineage>
</organism>
<feature type="domain" description="HTH cro/C1-type" evidence="2">
    <location>
        <begin position="48"/>
        <end position="102"/>
    </location>
</feature>
<dbReference type="PANTHER" id="PTHR43236">
    <property type="entry name" value="ANTITOXIN HIGA1"/>
    <property type="match status" value="1"/>
</dbReference>
<dbReference type="Gene3D" id="1.10.260.40">
    <property type="entry name" value="lambda repressor-like DNA-binding domains"/>
    <property type="match status" value="1"/>
</dbReference>
<feature type="region of interest" description="Disordered" evidence="1">
    <location>
        <begin position="466"/>
        <end position="485"/>
    </location>
</feature>
<dbReference type="InterPro" id="IPR011990">
    <property type="entry name" value="TPR-like_helical_dom_sf"/>
</dbReference>
<keyword evidence="4" id="KW-1185">Reference proteome</keyword>
<dbReference type="InterPro" id="IPR052345">
    <property type="entry name" value="Rad_response_metalloprotease"/>
</dbReference>
<protein>
    <recommendedName>
        <fullName evidence="2">HTH cro/C1-type domain-containing protein</fullName>
    </recommendedName>
</protein>
<dbReference type="PANTHER" id="PTHR43236:SF1">
    <property type="entry name" value="BLL7220 PROTEIN"/>
    <property type="match status" value="1"/>
</dbReference>
<dbReference type="AlphaFoldDB" id="A0A512PGU1"/>
<dbReference type="Pfam" id="PF01381">
    <property type="entry name" value="HTH_3"/>
    <property type="match status" value="1"/>
</dbReference>
<dbReference type="SUPFAM" id="SSF48452">
    <property type="entry name" value="TPR-like"/>
    <property type="match status" value="2"/>
</dbReference>
<dbReference type="Proteomes" id="UP000321798">
    <property type="component" value="Unassembled WGS sequence"/>
</dbReference>
<proteinExistence type="predicted"/>
<dbReference type="SMART" id="SM00530">
    <property type="entry name" value="HTH_XRE"/>
    <property type="match status" value="1"/>
</dbReference>
<dbReference type="EMBL" id="BKAL01000013">
    <property type="protein sequence ID" value="GEP70428.1"/>
    <property type="molecule type" value="Genomic_DNA"/>
</dbReference>
<dbReference type="InterPro" id="IPR001387">
    <property type="entry name" value="Cro/C1-type_HTH"/>
</dbReference>
<accession>A0A512PGU1</accession>
<evidence type="ECO:0000313" key="4">
    <source>
        <dbReference type="Proteomes" id="UP000321798"/>
    </source>
</evidence>
<dbReference type="PROSITE" id="PS50943">
    <property type="entry name" value="HTH_CROC1"/>
    <property type="match status" value="1"/>
</dbReference>